<sequence>MSPSRVTGDYRPQPGGYRAFHPAPLPPDPPLALTAARVRLLSEADRAVAGLDSVTDLLPDPDGFVYSYVRREAVLSSRIEGTQSSLDDLVRREAGIEAGRGSDVNEVSNYVSALNEALAALAEVPVSVRLIRAMHRRLMQDTRGGQREPGELRRHQVHIGAEGTGVGGAVFIPPPPDAVLDALAALESYIHAEDGDVADAPLIRIGLAHAQFETIHPFGDGNGRCGRLLISLLLAEKRLLRQPVLYLSLYFSRHRQDYYDHLQATRDRGDWEGWIDFFLRGVIETAADARDRARRIVRMREDHRDLIVSRGGAAKALRLLDHLFRQPYVSINTVAERLEVSFPTASRMVENLEQDMILREVTGQQRGRIYVYQPYIDLFSDR</sequence>
<evidence type="ECO:0000313" key="4">
    <source>
        <dbReference type="Proteomes" id="UP000765160"/>
    </source>
</evidence>
<evidence type="ECO:0000313" key="3">
    <source>
        <dbReference type="EMBL" id="NKE45159.1"/>
    </source>
</evidence>
<dbReference type="SUPFAM" id="SSF46785">
    <property type="entry name" value="Winged helix' DNA-binding domain"/>
    <property type="match status" value="1"/>
</dbReference>
<accession>A0ABX1EYN3</accession>
<dbReference type="SUPFAM" id="SSF140931">
    <property type="entry name" value="Fic-like"/>
    <property type="match status" value="1"/>
</dbReference>
<dbReference type="Pfam" id="PF02661">
    <property type="entry name" value="Fic"/>
    <property type="match status" value="1"/>
</dbReference>
<dbReference type="InterPro" id="IPR003812">
    <property type="entry name" value="Fido"/>
</dbReference>
<keyword evidence="4" id="KW-1185">Reference proteome</keyword>
<feature type="region of interest" description="Disordered" evidence="1">
    <location>
        <begin position="1"/>
        <end position="25"/>
    </location>
</feature>
<reference evidence="3 4" key="1">
    <citation type="submission" date="2020-03" db="EMBL/GenBank/DDBJ databases">
        <title>Roseomonas selenitidurans sp. nov. isolated from soil.</title>
        <authorList>
            <person name="Liu H."/>
        </authorList>
    </citation>
    <scope>NUCLEOTIDE SEQUENCE [LARGE SCALE GENOMIC DNA]</scope>
    <source>
        <strain evidence="3 4">JCM 15073</strain>
    </source>
</reference>
<dbReference type="Pfam" id="PF13784">
    <property type="entry name" value="Fic_N"/>
    <property type="match status" value="1"/>
</dbReference>
<name>A0ABX1EYN3_9PROT</name>
<feature type="domain" description="Fido" evidence="2">
    <location>
        <begin position="126"/>
        <end position="280"/>
    </location>
</feature>
<comment type="caution">
    <text evidence="3">The sequence shown here is derived from an EMBL/GenBank/DDBJ whole genome shotgun (WGS) entry which is preliminary data.</text>
</comment>
<dbReference type="EMBL" id="JAAVTX010000003">
    <property type="protein sequence ID" value="NKE45159.1"/>
    <property type="molecule type" value="Genomic_DNA"/>
</dbReference>
<dbReference type="InterPro" id="IPR040198">
    <property type="entry name" value="Fido_containing"/>
</dbReference>
<dbReference type="InterPro" id="IPR025758">
    <property type="entry name" value="Fic/DOC_N"/>
</dbReference>
<dbReference type="PIRSF" id="PIRSF038925">
    <property type="entry name" value="AMP-prot_trans"/>
    <property type="match status" value="1"/>
</dbReference>
<evidence type="ECO:0000256" key="1">
    <source>
        <dbReference type="SAM" id="MobiDB-lite"/>
    </source>
</evidence>
<proteinExistence type="predicted"/>
<dbReference type="InterPro" id="IPR026287">
    <property type="entry name" value="SoFic-like"/>
</dbReference>
<dbReference type="PANTHER" id="PTHR13504">
    <property type="entry name" value="FIDO DOMAIN-CONTAINING PROTEIN DDB_G0283145"/>
    <property type="match status" value="1"/>
</dbReference>
<dbReference type="Gene3D" id="1.10.3290.10">
    <property type="entry name" value="Fido-like domain"/>
    <property type="match status" value="1"/>
</dbReference>
<organism evidence="3 4">
    <name type="scientific">Falsiroseomonas frigidaquae</name>
    <dbReference type="NCBI Taxonomy" id="487318"/>
    <lineage>
        <taxon>Bacteria</taxon>
        <taxon>Pseudomonadati</taxon>
        <taxon>Pseudomonadota</taxon>
        <taxon>Alphaproteobacteria</taxon>
        <taxon>Acetobacterales</taxon>
        <taxon>Roseomonadaceae</taxon>
        <taxon>Falsiroseomonas</taxon>
    </lineage>
</organism>
<dbReference type="InterPro" id="IPR036597">
    <property type="entry name" value="Fido-like_dom_sf"/>
</dbReference>
<dbReference type="PANTHER" id="PTHR13504:SF38">
    <property type="entry name" value="FIDO DOMAIN-CONTAINING PROTEIN"/>
    <property type="match status" value="1"/>
</dbReference>
<dbReference type="InterPro" id="IPR036388">
    <property type="entry name" value="WH-like_DNA-bd_sf"/>
</dbReference>
<dbReference type="Gene3D" id="1.10.10.10">
    <property type="entry name" value="Winged helix-like DNA-binding domain superfamily/Winged helix DNA-binding domain"/>
    <property type="match status" value="1"/>
</dbReference>
<protein>
    <submittedName>
        <fullName evidence="3">Fic family protein</fullName>
    </submittedName>
</protein>
<dbReference type="InterPro" id="IPR036390">
    <property type="entry name" value="WH_DNA-bd_sf"/>
</dbReference>
<dbReference type="RefSeq" id="WP_168049638.1">
    <property type="nucleotide sequence ID" value="NZ_JAATJR010000003.1"/>
</dbReference>
<gene>
    <name evidence="3" type="ORF">HB662_10245</name>
</gene>
<evidence type="ECO:0000259" key="2">
    <source>
        <dbReference type="PROSITE" id="PS51459"/>
    </source>
</evidence>
<dbReference type="PROSITE" id="PS51459">
    <property type="entry name" value="FIDO"/>
    <property type="match status" value="1"/>
</dbReference>
<dbReference type="Proteomes" id="UP000765160">
    <property type="component" value="Unassembled WGS sequence"/>
</dbReference>